<evidence type="ECO:0000256" key="4">
    <source>
        <dbReference type="ARBA" id="ARBA00022989"/>
    </source>
</evidence>
<dbReference type="InterPro" id="IPR036465">
    <property type="entry name" value="vWFA_dom_sf"/>
</dbReference>
<dbReference type="PANTHER" id="PTHR35007">
    <property type="entry name" value="INTEGRAL MEMBRANE PROTEIN-RELATED"/>
    <property type="match status" value="1"/>
</dbReference>
<keyword evidence="2" id="KW-1003">Cell membrane</keyword>
<dbReference type="Gene3D" id="1.20.81.30">
    <property type="entry name" value="Type II secretion system (T2SS), domain F"/>
    <property type="match status" value="1"/>
</dbReference>
<dbReference type="SMART" id="SM00327">
    <property type="entry name" value="VWA"/>
    <property type="match status" value="1"/>
</dbReference>
<feature type="transmembrane region" description="Helical" evidence="6">
    <location>
        <begin position="292"/>
        <end position="308"/>
    </location>
</feature>
<feature type="domain" description="VWFA" evidence="7">
    <location>
        <begin position="106"/>
        <end position="191"/>
    </location>
</feature>
<keyword evidence="5 6" id="KW-0472">Membrane</keyword>
<comment type="subcellular location">
    <subcellularLocation>
        <location evidence="1">Cell membrane</location>
        <topology evidence="1">Multi-pass membrane protein</topology>
    </subcellularLocation>
</comment>
<evidence type="ECO:0000259" key="7">
    <source>
        <dbReference type="PROSITE" id="PS50234"/>
    </source>
</evidence>
<dbReference type="PANTHER" id="PTHR35007:SF1">
    <property type="entry name" value="PILUS ASSEMBLY PROTEIN"/>
    <property type="match status" value="1"/>
</dbReference>
<accession>A0A6J6DDY7</accession>
<feature type="transmembrane region" description="Helical" evidence="6">
    <location>
        <begin position="458"/>
        <end position="477"/>
    </location>
</feature>
<dbReference type="CDD" id="cd00198">
    <property type="entry name" value="vWFA"/>
    <property type="match status" value="1"/>
</dbReference>
<dbReference type="SUPFAM" id="SSF53300">
    <property type="entry name" value="vWA-like"/>
    <property type="match status" value="1"/>
</dbReference>
<evidence type="ECO:0000256" key="5">
    <source>
        <dbReference type="ARBA" id="ARBA00023136"/>
    </source>
</evidence>
<sequence length="517" mass="56899">MGRNRRIVISLLTLTLSAVITSPNFAQATTPESIVIGVDTSGSMEGAALEEAIDAAETLVSRLGQRRQLEVYTFARTITRVGPSTLFSTVESRGYTALYDSILELGQRSDQLDAPLIIITDGQDSRSLISPADLISRLAALDVSINIIAYQPRADDEEVLRSIALSNSGGVFDVGDADQLVGTLEAVVSEVHRDSISDSSFDSNSTSDPLVILIASATGLLSFSLLTLMRRWRKKEHLLNSWSEVLDEYHLENIEDLRSVTLLDRLISPIGRFIGDTSQILPRVRGGGPRELLLTALFVAIFSALMVIGINAPLSIFLVSAILVLTLKFLVQNAENRAREEFERELPGAMKLLASSLTAGLSFLQALNTFSAESKTQVAREFRRALSEIQMGAPVEQAFGDVAERMRSEDLRWVVFAFSVQREVGGSLAKILQTSAETIESRANLRQEVKTLSAEGRISSYILMLLPLAIFTFLLITRPSFVSLFWEETIGQMMVAVIVVLMSLSWVWIRRLTRIEA</sequence>
<gene>
    <name evidence="8" type="ORF">UFOPK1650_00255</name>
</gene>
<feature type="transmembrane region" description="Helical" evidence="6">
    <location>
        <begin position="489"/>
        <end position="509"/>
    </location>
</feature>
<evidence type="ECO:0000256" key="1">
    <source>
        <dbReference type="ARBA" id="ARBA00004651"/>
    </source>
</evidence>
<feature type="transmembrane region" description="Helical" evidence="6">
    <location>
        <begin position="210"/>
        <end position="229"/>
    </location>
</feature>
<dbReference type="Gene3D" id="3.40.50.410">
    <property type="entry name" value="von Willebrand factor, type A domain"/>
    <property type="match status" value="1"/>
</dbReference>
<protein>
    <submittedName>
        <fullName evidence="8">Unannotated protein</fullName>
    </submittedName>
</protein>
<dbReference type="Pfam" id="PF00482">
    <property type="entry name" value="T2SSF"/>
    <property type="match status" value="1"/>
</dbReference>
<evidence type="ECO:0000256" key="6">
    <source>
        <dbReference type="SAM" id="Phobius"/>
    </source>
</evidence>
<dbReference type="InterPro" id="IPR042094">
    <property type="entry name" value="T2SS_GspF_sf"/>
</dbReference>
<feature type="transmembrane region" description="Helical" evidence="6">
    <location>
        <begin position="314"/>
        <end position="331"/>
    </location>
</feature>
<evidence type="ECO:0000256" key="2">
    <source>
        <dbReference type="ARBA" id="ARBA00022475"/>
    </source>
</evidence>
<dbReference type="InterPro" id="IPR018076">
    <property type="entry name" value="T2SS_GspF_dom"/>
</dbReference>
<keyword evidence="4 6" id="KW-1133">Transmembrane helix</keyword>
<dbReference type="InterPro" id="IPR002035">
    <property type="entry name" value="VWF_A"/>
</dbReference>
<evidence type="ECO:0000256" key="3">
    <source>
        <dbReference type="ARBA" id="ARBA00022692"/>
    </source>
</evidence>
<dbReference type="AlphaFoldDB" id="A0A6J6DDY7"/>
<reference evidence="8" key="1">
    <citation type="submission" date="2020-05" db="EMBL/GenBank/DDBJ databases">
        <authorList>
            <person name="Chiriac C."/>
            <person name="Salcher M."/>
            <person name="Ghai R."/>
            <person name="Kavagutti S V."/>
        </authorList>
    </citation>
    <scope>NUCLEOTIDE SEQUENCE</scope>
</reference>
<dbReference type="PROSITE" id="PS50234">
    <property type="entry name" value="VWFA"/>
    <property type="match status" value="1"/>
</dbReference>
<dbReference type="EMBL" id="CAEZTJ010000019">
    <property type="protein sequence ID" value="CAB4562240.1"/>
    <property type="molecule type" value="Genomic_DNA"/>
</dbReference>
<organism evidence="8">
    <name type="scientific">freshwater metagenome</name>
    <dbReference type="NCBI Taxonomy" id="449393"/>
    <lineage>
        <taxon>unclassified sequences</taxon>
        <taxon>metagenomes</taxon>
        <taxon>ecological metagenomes</taxon>
    </lineage>
</organism>
<evidence type="ECO:0000313" key="8">
    <source>
        <dbReference type="EMBL" id="CAB4562240.1"/>
    </source>
</evidence>
<dbReference type="GO" id="GO:0005886">
    <property type="term" value="C:plasma membrane"/>
    <property type="evidence" value="ECO:0007669"/>
    <property type="project" value="UniProtKB-SubCell"/>
</dbReference>
<proteinExistence type="predicted"/>
<name>A0A6J6DDY7_9ZZZZ</name>
<keyword evidence="3 6" id="KW-0812">Transmembrane</keyword>
<dbReference type="Pfam" id="PF00092">
    <property type="entry name" value="VWA"/>
    <property type="match status" value="1"/>
</dbReference>